<organism evidence="2 5">
    <name type="scientific">Lactobacillus selangorensis</name>
    <dbReference type="NCBI Taxonomy" id="81857"/>
    <lineage>
        <taxon>Bacteria</taxon>
        <taxon>Bacillati</taxon>
        <taxon>Bacillota</taxon>
        <taxon>Bacilli</taxon>
        <taxon>Lactobacillales</taxon>
        <taxon>Lactobacillaceae</taxon>
        <taxon>Lactobacillus</taxon>
    </lineage>
</organism>
<reference evidence="4 5" key="1">
    <citation type="journal article" date="2015" name="Genome Announc.">
        <title>Expanding the biotechnology potential of lactobacilli through comparative genomics of 213 strains and associated genera.</title>
        <authorList>
            <person name="Sun Z."/>
            <person name="Harris H.M."/>
            <person name="McCann A."/>
            <person name="Guo C."/>
            <person name="Argimon S."/>
            <person name="Zhang W."/>
            <person name="Yang X."/>
            <person name="Jeffery I.B."/>
            <person name="Cooney J.C."/>
            <person name="Kagawa T.F."/>
            <person name="Liu W."/>
            <person name="Song Y."/>
            <person name="Salvetti E."/>
            <person name="Wrobel A."/>
            <person name="Rasinkangas P."/>
            <person name="Parkhill J."/>
            <person name="Rea M.C."/>
            <person name="O'Sullivan O."/>
            <person name="Ritari J."/>
            <person name="Douillard F.P."/>
            <person name="Paul Ross R."/>
            <person name="Yang R."/>
            <person name="Briner A.E."/>
            <person name="Felis G.E."/>
            <person name="de Vos W.M."/>
            <person name="Barrangou R."/>
            <person name="Klaenhammer T.R."/>
            <person name="Caufield P.W."/>
            <person name="Cui Y."/>
            <person name="Zhang H."/>
            <person name="O'Toole P.W."/>
        </authorList>
    </citation>
    <scope>NUCLEOTIDE SEQUENCE [LARGE SCALE GENOMIC DNA]</scope>
    <source>
        <strain evidence="2 5">ATCC BAA-66</strain>
        <strain evidence="3 4">DSM 13344</strain>
    </source>
</reference>
<dbReference type="AlphaFoldDB" id="A0A0R2FL90"/>
<evidence type="ECO:0000313" key="4">
    <source>
        <dbReference type="Proteomes" id="UP000051645"/>
    </source>
</evidence>
<dbReference type="InterPro" id="IPR000361">
    <property type="entry name" value="ATAP_core_dom"/>
</dbReference>
<dbReference type="EMBL" id="JQAT01000002">
    <property type="protein sequence ID" value="KRN29006.1"/>
    <property type="molecule type" value="Genomic_DNA"/>
</dbReference>
<name>A0A0R2FL90_9LACO</name>
<dbReference type="Proteomes" id="UP000051751">
    <property type="component" value="Unassembled WGS sequence"/>
</dbReference>
<dbReference type="EMBL" id="JQAZ01000002">
    <property type="protein sequence ID" value="KRN32584.1"/>
    <property type="molecule type" value="Genomic_DNA"/>
</dbReference>
<dbReference type="STRING" id="81857.IV38_GL001220"/>
<dbReference type="RefSeq" id="WP_057768849.1">
    <property type="nucleotide sequence ID" value="NZ_JQAT01000002.1"/>
</dbReference>
<evidence type="ECO:0000259" key="1">
    <source>
        <dbReference type="Pfam" id="PF01521"/>
    </source>
</evidence>
<evidence type="ECO:0000313" key="2">
    <source>
        <dbReference type="EMBL" id="KRN29006.1"/>
    </source>
</evidence>
<proteinExistence type="predicted"/>
<accession>A0A0R2FL90</accession>
<keyword evidence="4" id="KW-1185">Reference proteome</keyword>
<dbReference type="Proteomes" id="UP000051645">
    <property type="component" value="Unassembled WGS sequence"/>
</dbReference>
<sequence>MKLTVTEAAQAKLQPYLNDQDKLLLNFDDGVGPFSKVGTCALNTSFDILVVDDVATPDYNVAVSSNIGKDFWIKDYSKIYLDTNMKLDIKQSTNTLALSGDSGILDSNVQIKDMRGAEKQAPVKN</sequence>
<dbReference type="SUPFAM" id="SSF89360">
    <property type="entry name" value="HesB-like domain"/>
    <property type="match status" value="1"/>
</dbReference>
<protein>
    <recommendedName>
        <fullName evidence="1">Core domain-containing protein</fullName>
    </recommendedName>
</protein>
<evidence type="ECO:0000313" key="3">
    <source>
        <dbReference type="EMBL" id="KRN32584.1"/>
    </source>
</evidence>
<dbReference type="PATRIC" id="fig|81857.3.peg.1226"/>
<gene>
    <name evidence="2" type="ORF">IV38_GL001220</name>
    <name evidence="3" type="ORF">IV40_GL000633</name>
</gene>
<dbReference type="OrthoDB" id="2361502at2"/>
<dbReference type="InterPro" id="IPR035903">
    <property type="entry name" value="HesB-like_dom_sf"/>
</dbReference>
<dbReference type="Pfam" id="PF01521">
    <property type="entry name" value="Fe-S_biosyn"/>
    <property type="match status" value="1"/>
</dbReference>
<dbReference type="Gene3D" id="2.60.300.12">
    <property type="entry name" value="HesB-like domain"/>
    <property type="match status" value="1"/>
</dbReference>
<comment type="caution">
    <text evidence="2">The sequence shown here is derived from an EMBL/GenBank/DDBJ whole genome shotgun (WGS) entry which is preliminary data.</text>
</comment>
<evidence type="ECO:0000313" key="5">
    <source>
        <dbReference type="Proteomes" id="UP000051751"/>
    </source>
</evidence>
<feature type="domain" description="Core" evidence="1">
    <location>
        <begin position="1"/>
        <end position="113"/>
    </location>
</feature>